<keyword evidence="2" id="KW-1185">Reference proteome</keyword>
<feature type="non-terminal residue" evidence="1">
    <location>
        <position position="1"/>
    </location>
</feature>
<evidence type="ECO:0000313" key="1">
    <source>
        <dbReference type="EMBL" id="CAG8830712.1"/>
    </source>
</evidence>
<reference evidence="1" key="1">
    <citation type="submission" date="2021-06" db="EMBL/GenBank/DDBJ databases">
        <authorList>
            <person name="Kallberg Y."/>
            <person name="Tangrot J."/>
            <person name="Rosling A."/>
        </authorList>
    </citation>
    <scope>NUCLEOTIDE SEQUENCE</scope>
    <source>
        <strain evidence="1">MA461A</strain>
    </source>
</reference>
<dbReference type="EMBL" id="CAJVQC010099750">
    <property type="protein sequence ID" value="CAG8830712.1"/>
    <property type="molecule type" value="Genomic_DNA"/>
</dbReference>
<protein>
    <submittedName>
        <fullName evidence="1">11884_t:CDS:1</fullName>
    </submittedName>
</protein>
<dbReference type="Proteomes" id="UP000789920">
    <property type="component" value="Unassembled WGS sequence"/>
</dbReference>
<comment type="caution">
    <text evidence="1">The sequence shown here is derived from an EMBL/GenBank/DDBJ whole genome shotgun (WGS) entry which is preliminary data.</text>
</comment>
<organism evidence="1 2">
    <name type="scientific">Racocetra persica</name>
    <dbReference type="NCBI Taxonomy" id="160502"/>
    <lineage>
        <taxon>Eukaryota</taxon>
        <taxon>Fungi</taxon>
        <taxon>Fungi incertae sedis</taxon>
        <taxon>Mucoromycota</taxon>
        <taxon>Glomeromycotina</taxon>
        <taxon>Glomeromycetes</taxon>
        <taxon>Diversisporales</taxon>
        <taxon>Gigasporaceae</taxon>
        <taxon>Racocetra</taxon>
    </lineage>
</organism>
<accession>A0ACA9S7G9</accession>
<gene>
    <name evidence="1" type="ORF">RPERSI_LOCUS27891</name>
</gene>
<proteinExistence type="predicted"/>
<sequence length="77" mass="8473">CSTQIGTSSRTFAYPQLGVYSFYNTSCYGIFPGPYFVEGVLQLPTLAFMIHSITSNFGAPWVGIHAGVSCFFVYKDL</sequence>
<name>A0ACA9S7G9_9GLOM</name>
<feature type="non-terminal residue" evidence="1">
    <location>
        <position position="77"/>
    </location>
</feature>
<evidence type="ECO:0000313" key="2">
    <source>
        <dbReference type="Proteomes" id="UP000789920"/>
    </source>
</evidence>